<keyword evidence="2" id="KW-1185">Reference proteome</keyword>
<evidence type="ECO:0000313" key="1">
    <source>
        <dbReference type="EMBL" id="CEH11974.1"/>
    </source>
</evidence>
<sequence length="145" mass="15945">MQVVSAKVGEIASLHGAKADVLEKQVSSLNTAGEVTKMSTRTTCDVLVALEVVQQEAAQNLAVMMQGIQALSHEDKECWAALELRVLDMGKTVQTQTRENNRLENKFKELATKMQVYAPVSRTVLPHQALVEQQVEKGAPSQQEE</sequence>
<dbReference type="Proteomes" id="UP000054845">
    <property type="component" value="Unassembled WGS sequence"/>
</dbReference>
<proteinExistence type="predicted"/>
<evidence type="ECO:0000313" key="2">
    <source>
        <dbReference type="Proteomes" id="UP000054845"/>
    </source>
</evidence>
<dbReference type="AlphaFoldDB" id="A0A0P1B8W7"/>
<dbReference type="EMBL" id="CCYA01000089">
    <property type="protein sequence ID" value="CEH11974.1"/>
    <property type="molecule type" value="Genomic_DNA"/>
</dbReference>
<accession>A0A0P1B8W7</accession>
<reference evidence="1 2" key="1">
    <citation type="submission" date="2014-09" db="EMBL/GenBank/DDBJ databases">
        <authorList>
            <person name="Magalhaes I.L.F."/>
            <person name="Oliveira U."/>
            <person name="Santos F.R."/>
            <person name="Vidigal T.H.D.A."/>
            <person name="Brescovit A.D."/>
            <person name="Santos A.J."/>
        </authorList>
    </citation>
    <scope>NUCLEOTIDE SEQUENCE [LARGE SCALE GENOMIC DNA]</scope>
</reference>
<protein>
    <submittedName>
        <fullName evidence="1">Uncharacterized protein</fullName>
    </submittedName>
</protein>
<name>A0A0P1B8W7_9BASI</name>
<organism evidence="1 2">
    <name type="scientific">Ceraceosorus bombacis</name>
    <dbReference type="NCBI Taxonomy" id="401625"/>
    <lineage>
        <taxon>Eukaryota</taxon>
        <taxon>Fungi</taxon>
        <taxon>Dikarya</taxon>
        <taxon>Basidiomycota</taxon>
        <taxon>Ustilaginomycotina</taxon>
        <taxon>Exobasidiomycetes</taxon>
        <taxon>Ceraceosorales</taxon>
        <taxon>Ceraceosoraceae</taxon>
        <taxon>Ceraceosorus</taxon>
    </lineage>
</organism>